<feature type="region of interest" description="Disordered" evidence="1">
    <location>
        <begin position="39"/>
        <end position="65"/>
    </location>
</feature>
<evidence type="ECO:0000256" key="1">
    <source>
        <dbReference type="SAM" id="MobiDB-lite"/>
    </source>
</evidence>
<evidence type="ECO:0000313" key="2">
    <source>
        <dbReference type="EMBL" id="KKQ46629.1"/>
    </source>
</evidence>
<organism evidence="2 3">
    <name type="scientific">Candidatus Yanofskybacteria bacterium GW2011_GWC2_37_9</name>
    <dbReference type="NCBI Taxonomy" id="1619028"/>
    <lineage>
        <taxon>Bacteria</taxon>
        <taxon>Candidatus Yanofskyibacteriota</taxon>
    </lineage>
</organism>
<proteinExistence type="predicted"/>
<protein>
    <submittedName>
        <fullName evidence="2">Uncharacterized protein</fullName>
    </submittedName>
</protein>
<accession>A0A0G0KBZ7</accession>
<name>A0A0G0KBZ7_9BACT</name>
<comment type="caution">
    <text evidence="2">The sequence shown here is derived from an EMBL/GenBank/DDBJ whole genome shotgun (WGS) entry which is preliminary data.</text>
</comment>
<gene>
    <name evidence="2" type="ORF">US65_C0032G0003</name>
</gene>
<evidence type="ECO:0000313" key="3">
    <source>
        <dbReference type="Proteomes" id="UP000034430"/>
    </source>
</evidence>
<dbReference type="EMBL" id="LBTU01000032">
    <property type="protein sequence ID" value="KKQ46629.1"/>
    <property type="molecule type" value="Genomic_DNA"/>
</dbReference>
<reference evidence="2 3" key="1">
    <citation type="journal article" date="2015" name="Nature">
        <title>rRNA introns, odd ribosomes, and small enigmatic genomes across a large radiation of phyla.</title>
        <authorList>
            <person name="Brown C.T."/>
            <person name="Hug L.A."/>
            <person name="Thomas B.C."/>
            <person name="Sharon I."/>
            <person name="Castelle C.J."/>
            <person name="Singh A."/>
            <person name="Wilkins M.J."/>
            <person name="Williams K.H."/>
            <person name="Banfield J.F."/>
        </authorList>
    </citation>
    <scope>NUCLEOTIDE SEQUENCE [LARGE SCALE GENOMIC DNA]</scope>
</reference>
<dbReference type="AlphaFoldDB" id="A0A0G0KBZ7"/>
<sequence>MGETTILKGFNFWSKKTKYSSRFSVQSMLGPVGEFNEGLHATGCSSDQGGSQEGGGMDCNSGGDA</sequence>
<dbReference type="Proteomes" id="UP000034430">
    <property type="component" value="Unassembled WGS sequence"/>
</dbReference>